<keyword evidence="3" id="KW-1185">Reference proteome</keyword>
<dbReference type="NCBIfam" id="TIGR02532">
    <property type="entry name" value="IV_pilin_GFxxxE"/>
    <property type="match status" value="1"/>
</dbReference>
<dbReference type="OrthoDB" id="5387475at2"/>
<reference evidence="2 3" key="1">
    <citation type="submission" date="2019-11" db="EMBL/GenBank/DDBJ databases">
        <title>Comparative genomics of hydrocarbon-degrading Desulfosarcina strains.</title>
        <authorList>
            <person name="Watanabe M."/>
            <person name="Kojima H."/>
            <person name="Fukui M."/>
        </authorList>
    </citation>
    <scope>NUCLEOTIDE SEQUENCE [LARGE SCALE GENOMIC DNA]</scope>
    <source>
        <strain evidence="2 3">PP31</strain>
    </source>
</reference>
<protein>
    <submittedName>
        <fullName evidence="2">MSHA biogenesis protein MshD</fullName>
    </submittedName>
</protein>
<dbReference type="Pfam" id="PF07963">
    <property type="entry name" value="N_methyl"/>
    <property type="match status" value="1"/>
</dbReference>
<proteinExistence type="predicted"/>
<dbReference type="AlphaFoldDB" id="A0A5K7ZF88"/>
<dbReference type="PROSITE" id="PS00409">
    <property type="entry name" value="PROKAR_NTER_METHYL"/>
    <property type="match status" value="1"/>
</dbReference>
<keyword evidence="1" id="KW-0472">Membrane</keyword>
<organism evidence="2 3">
    <name type="scientific">Desulfosarcina widdelii</name>
    <dbReference type="NCBI Taxonomy" id="947919"/>
    <lineage>
        <taxon>Bacteria</taxon>
        <taxon>Pseudomonadati</taxon>
        <taxon>Thermodesulfobacteriota</taxon>
        <taxon>Desulfobacteria</taxon>
        <taxon>Desulfobacterales</taxon>
        <taxon>Desulfosarcinaceae</taxon>
        <taxon>Desulfosarcina</taxon>
    </lineage>
</organism>
<accession>A0A5K7ZF88</accession>
<dbReference type="EMBL" id="AP021875">
    <property type="protein sequence ID" value="BBO74777.1"/>
    <property type="molecule type" value="Genomic_DNA"/>
</dbReference>
<evidence type="ECO:0000313" key="2">
    <source>
        <dbReference type="EMBL" id="BBO74777.1"/>
    </source>
</evidence>
<gene>
    <name evidence="2" type="primary">mshD</name>
    <name evidence="2" type="ORF">DSCW_21940</name>
</gene>
<keyword evidence="1" id="KW-1133">Transmembrane helix</keyword>
<evidence type="ECO:0000313" key="3">
    <source>
        <dbReference type="Proteomes" id="UP000427769"/>
    </source>
</evidence>
<sequence>MKRVIRPKNDRGFTLVELIISMVVVSIALGGVLMVMNYTIWHSADPMLQHQAVAIAESYLEEVLLHAYSDPDGGGESLRSLFDDVDDYDGLSDTGARDQNGSAISGLEDYTVTVDVAGGVLSGVACKKVTVRVSHPANVDLTLSGYRTNY</sequence>
<keyword evidence="1" id="KW-0812">Transmembrane</keyword>
<dbReference type="KEGG" id="dwd:DSCW_21940"/>
<dbReference type="RefSeq" id="WP_155303761.1">
    <property type="nucleotide sequence ID" value="NZ_AP021875.1"/>
</dbReference>
<feature type="transmembrane region" description="Helical" evidence="1">
    <location>
        <begin position="12"/>
        <end position="41"/>
    </location>
</feature>
<dbReference type="InterPro" id="IPR012902">
    <property type="entry name" value="N_methyl_site"/>
</dbReference>
<dbReference type="Proteomes" id="UP000427769">
    <property type="component" value="Chromosome"/>
</dbReference>
<evidence type="ECO:0000256" key="1">
    <source>
        <dbReference type="SAM" id="Phobius"/>
    </source>
</evidence>
<name>A0A5K7ZF88_9BACT</name>